<evidence type="ECO:0000313" key="1">
    <source>
        <dbReference type="EMBL" id="EYC41116.1"/>
    </source>
</evidence>
<comment type="caution">
    <text evidence="1">The sequence shown here is derived from an EMBL/GenBank/DDBJ whole genome shotgun (WGS) entry which is preliminary data.</text>
</comment>
<reference evidence="2" key="1">
    <citation type="journal article" date="2015" name="Nat. Genet.">
        <title>The genome and transcriptome of the zoonotic hookworm Ancylostoma ceylanicum identify infection-specific gene families.</title>
        <authorList>
            <person name="Schwarz E.M."/>
            <person name="Hu Y."/>
            <person name="Antoshechkin I."/>
            <person name="Miller M.M."/>
            <person name="Sternberg P.W."/>
            <person name="Aroian R.V."/>
        </authorList>
    </citation>
    <scope>NUCLEOTIDE SEQUENCE</scope>
    <source>
        <strain evidence="2">HY135</strain>
    </source>
</reference>
<organism evidence="1 2">
    <name type="scientific">Ancylostoma ceylanicum</name>
    <dbReference type="NCBI Taxonomy" id="53326"/>
    <lineage>
        <taxon>Eukaryota</taxon>
        <taxon>Metazoa</taxon>
        <taxon>Ecdysozoa</taxon>
        <taxon>Nematoda</taxon>
        <taxon>Chromadorea</taxon>
        <taxon>Rhabditida</taxon>
        <taxon>Rhabditina</taxon>
        <taxon>Rhabditomorpha</taxon>
        <taxon>Strongyloidea</taxon>
        <taxon>Ancylostomatidae</taxon>
        <taxon>Ancylostomatinae</taxon>
        <taxon>Ancylostoma</taxon>
    </lineage>
</organism>
<dbReference type="AlphaFoldDB" id="A0A016WNF4"/>
<proteinExistence type="predicted"/>
<keyword evidence="2" id="KW-1185">Reference proteome</keyword>
<protein>
    <submittedName>
        <fullName evidence="1">Uncharacterized protein</fullName>
    </submittedName>
</protein>
<dbReference type="EMBL" id="JARK01000181">
    <property type="protein sequence ID" value="EYC41116.1"/>
    <property type="molecule type" value="Genomic_DNA"/>
</dbReference>
<dbReference type="Proteomes" id="UP000024635">
    <property type="component" value="Unassembled WGS sequence"/>
</dbReference>
<name>A0A016WNF4_9BILA</name>
<evidence type="ECO:0000313" key="2">
    <source>
        <dbReference type="Proteomes" id="UP000024635"/>
    </source>
</evidence>
<gene>
    <name evidence="1" type="primary">Acey_s0581.g268</name>
    <name evidence="1" type="ORF">Y032_0581g268</name>
</gene>
<sequence>MHSDLLCVRGTGNRAIVGRQSLAKPRVAHASHALTETPSLSSFRFRASHFFRNGPSHVSLPWSAMPANSPPPRRCPINGASYGILLTTVVISISIGDFKTAKVE</sequence>
<accession>A0A016WNF4</accession>